<name>A0A3D4T050_9CORY</name>
<accession>A0A3D4T050</accession>
<dbReference type="InterPro" id="IPR004165">
    <property type="entry name" value="CoA_trans_fam_I"/>
</dbReference>
<dbReference type="SUPFAM" id="SSF100950">
    <property type="entry name" value="NagB/RpiA/CoA transferase-like"/>
    <property type="match status" value="1"/>
</dbReference>
<dbReference type="Pfam" id="PF01144">
    <property type="entry name" value="CoA_trans"/>
    <property type="match status" value="1"/>
</dbReference>
<protein>
    <submittedName>
        <fullName evidence="1">Succinyl-CoA--3-ketoacid-CoA transferase</fullName>
    </submittedName>
</protein>
<feature type="non-terminal residue" evidence="1">
    <location>
        <position position="66"/>
    </location>
</feature>
<dbReference type="PANTHER" id="PTHR13707:SF57">
    <property type="entry name" value="SUCCINYL-COA:3-KETOACID COENZYME A TRANSFERASE SUBUNIT B-RELATED"/>
    <property type="match status" value="1"/>
</dbReference>
<dbReference type="PANTHER" id="PTHR13707">
    <property type="entry name" value="KETOACID-COENZYME A TRANSFERASE"/>
    <property type="match status" value="1"/>
</dbReference>
<gene>
    <name evidence="1" type="ORF">DIW82_09015</name>
</gene>
<dbReference type="InterPro" id="IPR004164">
    <property type="entry name" value="CoA_transf_AS"/>
</dbReference>
<dbReference type="InterPro" id="IPR037171">
    <property type="entry name" value="NagB/RpiA_transferase-like"/>
</dbReference>
<keyword evidence="1" id="KW-0808">Transferase</keyword>
<organism evidence="1 2">
    <name type="scientific">Corynebacterium nuruki</name>
    <dbReference type="NCBI Taxonomy" id="1032851"/>
    <lineage>
        <taxon>Bacteria</taxon>
        <taxon>Bacillati</taxon>
        <taxon>Actinomycetota</taxon>
        <taxon>Actinomycetes</taxon>
        <taxon>Mycobacteriales</taxon>
        <taxon>Corynebacteriaceae</taxon>
        <taxon>Corynebacterium</taxon>
    </lineage>
</organism>
<reference evidence="1 2" key="1">
    <citation type="journal article" date="2018" name="Nat. Biotechnol.">
        <title>A standardized bacterial taxonomy based on genome phylogeny substantially revises the tree of life.</title>
        <authorList>
            <person name="Parks D.H."/>
            <person name="Chuvochina M."/>
            <person name="Waite D.W."/>
            <person name="Rinke C."/>
            <person name="Skarshewski A."/>
            <person name="Chaumeil P.A."/>
            <person name="Hugenholtz P."/>
        </authorList>
    </citation>
    <scope>NUCLEOTIDE SEQUENCE [LARGE SCALE GENOMIC DNA]</scope>
    <source>
        <strain evidence="1">UBA11247</strain>
    </source>
</reference>
<comment type="caution">
    <text evidence="1">The sequence shown here is derived from an EMBL/GenBank/DDBJ whole genome shotgun (WGS) entry which is preliminary data.</text>
</comment>
<dbReference type="AlphaFoldDB" id="A0A3D4T050"/>
<dbReference type="PROSITE" id="PS01274">
    <property type="entry name" value="COA_TRANSF_2"/>
    <property type="match status" value="1"/>
</dbReference>
<evidence type="ECO:0000313" key="2">
    <source>
        <dbReference type="Proteomes" id="UP000261739"/>
    </source>
</evidence>
<dbReference type="GO" id="GO:0008410">
    <property type="term" value="F:CoA-transferase activity"/>
    <property type="evidence" value="ECO:0007669"/>
    <property type="project" value="InterPro"/>
</dbReference>
<dbReference type="Gene3D" id="3.40.1080.10">
    <property type="entry name" value="Glutaconate Coenzyme A-transferase"/>
    <property type="match status" value="1"/>
</dbReference>
<sequence length="66" mass="7041">MTWNRNQMAARVAAELSSGQYVNLGIGMPTLVPGYVPEGVDVVLHSENGVLGVGPYPTEDEVDPEL</sequence>
<proteinExistence type="predicted"/>
<dbReference type="Proteomes" id="UP000261739">
    <property type="component" value="Unassembled WGS sequence"/>
</dbReference>
<evidence type="ECO:0000313" key="1">
    <source>
        <dbReference type="EMBL" id="HCT14904.1"/>
    </source>
</evidence>
<dbReference type="EMBL" id="DQID01000234">
    <property type="protein sequence ID" value="HCT14904.1"/>
    <property type="molecule type" value="Genomic_DNA"/>
</dbReference>